<gene>
    <name evidence="2" type="ORF">LECACI_7A009033</name>
</gene>
<accession>A0AAI8Z7I0</accession>
<sequence length="243" mass="27307">MERIVDRSELLPSDDEPPSSPDIEDVRGLEEFEFVRRNEPNVGNENVAEDDEEMDFYLFAPSESNPQEATSVAKIRVNTPPLAEQDAGFIRSRDQGYYFTQPASAEQQREFEVAAMTGEQVLSHARSIWPGCAYGWKVLHVHDTKRQRLLLSGSESLQSKLAGGNILTKRKRPGKKARVRVRTKAAATTAREEQNQRDAEAKEAAEQEKRIRRNREKKVKKKQRDKAKKAAAAAVEDGASSNG</sequence>
<feature type="region of interest" description="Disordered" evidence="1">
    <location>
        <begin position="170"/>
        <end position="243"/>
    </location>
</feature>
<reference evidence="2" key="1">
    <citation type="submission" date="2023-11" db="EMBL/GenBank/DDBJ databases">
        <authorList>
            <person name="Alioto T."/>
            <person name="Alioto T."/>
            <person name="Gomez Garrido J."/>
        </authorList>
    </citation>
    <scope>NUCLEOTIDE SEQUENCE</scope>
</reference>
<proteinExistence type="predicted"/>
<evidence type="ECO:0000313" key="2">
    <source>
        <dbReference type="EMBL" id="CAK4033875.1"/>
    </source>
</evidence>
<dbReference type="AlphaFoldDB" id="A0AAI8Z7I0"/>
<evidence type="ECO:0000256" key="1">
    <source>
        <dbReference type="SAM" id="MobiDB-lite"/>
    </source>
</evidence>
<dbReference type="Proteomes" id="UP001296104">
    <property type="component" value="Unassembled WGS sequence"/>
</dbReference>
<name>A0AAI8Z7I0_9PEZI</name>
<feature type="compositionally biased region" description="Basic and acidic residues" evidence="1">
    <location>
        <begin position="190"/>
        <end position="209"/>
    </location>
</feature>
<feature type="compositionally biased region" description="Basic residues" evidence="1">
    <location>
        <begin position="170"/>
        <end position="183"/>
    </location>
</feature>
<dbReference type="InterPro" id="IPR018555">
    <property type="entry name" value="C630.06c-like"/>
</dbReference>
<feature type="region of interest" description="Disordered" evidence="1">
    <location>
        <begin position="1"/>
        <end position="25"/>
    </location>
</feature>
<dbReference type="EMBL" id="CAVMBE010000096">
    <property type="protein sequence ID" value="CAK4033875.1"/>
    <property type="molecule type" value="Genomic_DNA"/>
</dbReference>
<dbReference type="Pfam" id="PF09428">
    <property type="entry name" value="DUF2011"/>
    <property type="match status" value="1"/>
</dbReference>
<keyword evidence="3" id="KW-1185">Reference proteome</keyword>
<organism evidence="2 3">
    <name type="scientific">Lecanosticta acicola</name>
    <dbReference type="NCBI Taxonomy" id="111012"/>
    <lineage>
        <taxon>Eukaryota</taxon>
        <taxon>Fungi</taxon>
        <taxon>Dikarya</taxon>
        <taxon>Ascomycota</taxon>
        <taxon>Pezizomycotina</taxon>
        <taxon>Dothideomycetes</taxon>
        <taxon>Dothideomycetidae</taxon>
        <taxon>Mycosphaerellales</taxon>
        <taxon>Mycosphaerellaceae</taxon>
        <taxon>Lecanosticta</taxon>
    </lineage>
</organism>
<comment type="caution">
    <text evidence="2">The sequence shown here is derived from an EMBL/GenBank/DDBJ whole genome shotgun (WGS) entry which is preliminary data.</text>
</comment>
<feature type="compositionally biased region" description="Basic residues" evidence="1">
    <location>
        <begin position="210"/>
        <end position="229"/>
    </location>
</feature>
<protein>
    <submittedName>
        <fullName evidence="2">Uncharacterized protein</fullName>
    </submittedName>
</protein>
<evidence type="ECO:0000313" key="3">
    <source>
        <dbReference type="Proteomes" id="UP001296104"/>
    </source>
</evidence>